<gene>
    <name evidence="1" type="ORF">EPI10_015375</name>
</gene>
<dbReference type="PANTHER" id="PTHR15503:SF45">
    <property type="entry name" value="RNA-DIRECTED DNA POLYMERASE HOMOLOG"/>
    <property type="match status" value="1"/>
</dbReference>
<dbReference type="EMBL" id="SMMG02000006">
    <property type="protein sequence ID" value="KAA3469605.1"/>
    <property type="molecule type" value="Genomic_DNA"/>
</dbReference>
<protein>
    <submittedName>
        <fullName evidence="1">DNA/RNA polymerases superfamily protein</fullName>
    </submittedName>
</protein>
<dbReference type="CDD" id="cd00303">
    <property type="entry name" value="retropepsin_like"/>
    <property type="match status" value="1"/>
</dbReference>
<comment type="caution">
    <text evidence="1">The sequence shown here is derived from an EMBL/GenBank/DDBJ whole genome shotgun (WGS) entry which is preliminary data.</text>
</comment>
<sequence length="136" mass="15556">MIWAIRQASLKQLHKEVDGLEMNLPIVSTDYTVKVTDPLGQCVLVNQIYKLCPLKVPDYDFPASLMLLPFDDFDLILGMDWLFKHVKEYANVLPEELPGLPQTREVEFVIELMLGITPILIAPYKMAPTELKELKV</sequence>
<name>A0A5B6VKP9_9ROSI</name>
<keyword evidence="2" id="KW-1185">Reference proteome</keyword>
<evidence type="ECO:0000313" key="1">
    <source>
        <dbReference type="EMBL" id="KAA3469605.1"/>
    </source>
</evidence>
<accession>A0A5B6VKP9</accession>
<dbReference type="Proteomes" id="UP000325315">
    <property type="component" value="Unassembled WGS sequence"/>
</dbReference>
<organism evidence="1 2">
    <name type="scientific">Gossypium australe</name>
    <dbReference type="NCBI Taxonomy" id="47621"/>
    <lineage>
        <taxon>Eukaryota</taxon>
        <taxon>Viridiplantae</taxon>
        <taxon>Streptophyta</taxon>
        <taxon>Embryophyta</taxon>
        <taxon>Tracheophyta</taxon>
        <taxon>Spermatophyta</taxon>
        <taxon>Magnoliopsida</taxon>
        <taxon>eudicotyledons</taxon>
        <taxon>Gunneridae</taxon>
        <taxon>Pentapetalae</taxon>
        <taxon>rosids</taxon>
        <taxon>malvids</taxon>
        <taxon>Malvales</taxon>
        <taxon>Malvaceae</taxon>
        <taxon>Malvoideae</taxon>
        <taxon>Gossypium</taxon>
    </lineage>
</organism>
<proteinExistence type="predicted"/>
<evidence type="ECO:0000313" key="2">
    <source>
        <dbReference type="Proteomes" id="UP000325315"/>
    </source>
</evidence>
<reference evidence="2" key="1">
    <citation type="journal article" date="2019" name="Plant Biotechnol. J.">
        <title>Genome sequencing of the Australian wild diploid species Gossypium australe highlights disease resistance and delayed gland morphogenesis.</title>
        <authorList>
            <person name="Cai Y."/>
            <person name="Cai X."/>
            <person name="Wang Q."/>
            <person name="Wang P."/>
            <person name="Zhang Y."/>
            <person name="Cai C."/>
            <person name="Xu Y."/>
            <person name="Wang K."/>
            <person name="Zhou Z."/>
            <person name="Wang C."/>
            <person name="Geng S."/>
            <person name="Li B."/>
            <person name="Dong Q."/>
            <person name="Hou Y."/>
            <person name="Wang H."/>
            <person name="Ai P."/>
            <person name="Liu Z."/>
            <person name="Yi F."/>
            <person name="Sun M."/>
            <person name="An G."/>
            <person name="Cheng J."/>
            <person name="Zhang Y."/>
            <person name="Shi Q."/>
            <person name="Xie Y."/>
            <person name="Shi X."/>
            <person name="Chang Y."/>
            <person name="Huang F."/>
            <person name="Chen Y."/>
            <person name="Hong S."/>
            <person name="Mi L."/>
            <person name="Sun Q."/>
            <person name="Zhang L."/>
            <person name="Zhou B."/>
            <person name="Peng R."/>
            <person name="Zhang X."/>
            <person name="Liu F."/>
        </authorList>
    </citation>
    <scope>NUCLEOTIDE SEQUENCE [LARGE SCALE GENOMIC DNA]</scope>
    <source>
        <strain evidence="2">cv. PA1801</strain>
    </source>
</reference>
<dbReference type="InterPro" id="IPR032567">
    <property type="entry name" value="RTL1-rel"/>
</dbReference>
<dbReference type="AlphaFoldDB" id="A0A5B6VKP9"/>
<dbReference type="PANTHER" id="PTHR15503">
    <property type="entry name" value="LDOC1 RELATED"/>
    <property type="match status" value="1"/>
</dbReference>
<dbReference type="InterPro" id="IPR021109">
    <property type="entry name" value="Peptidase_aspartic_dom_sf"/>
</dbReference>
<dbReference type="Pfam" id="PF08284">
    <property type="entry name" value="RVP_2"/>
    <property type="match status" value="1"/>
</dbReference>
<dbReference type="Gene3D" id="2.40.70.10">
    <property type="entry name" value="Acid Proteases"/>
    <property type="match status" value="1"/>
</dbReference>